<accession>A0A2A9DYP2</accession>
<dbReference type="AlphaFoldDB" id="A0A2A9DYP2"/>
<evidence type="ECO:0000313" key="2">
    <source>
        <dbReference type="Proteomes" id="UP000221369"/>
    </source>
</evidence>
<evidence type="ECO:0008006" key="3">
    <source>
        <dbReference type="Google" id="ProtNLM"/>
    </source>
</evidence>
<organism evidence="1 2">
    <name type="scientific">Paramicrobacterium agarici</name>
    <dbReference type="NCBI Taxonomy" id="630514"/>
    <lineage>
        <taxon>Bacteria</taxon>
        <taxon>Bacillati</taxon>
        <taxon>Actinomycetota</taxon>
        <taxon>Actinomycetes</taxon>
        <taxon>Micrococcales</taxon>
        <taxon>Microbacteriaceae</taxon>
        <taxon>Paramicrobacterium</taxon>
    </lineage>
</organism>
<dbReference type="Gene3D" id="1.10.150.20">
    <property type="entry name" value="5' to 3' exonuclease, C-terminal subdomain"/>
    <property type="match status" value="1"/>
</dbReference>
<gene>
    <name evidence="1" type="ORF">ATJ78_2702</name>
</gene>
<protein>
    <recommendedName>
        <fullName evidence="3">Helix-hairpin-helix protein</fullName>
    </recommendedName>
</protein>
<evidence type="ECO:0000313" key="1">
    <source>
        <dbReference type="EMBL" id="PFG31723.1"/>
    </source>
</evidence>
<name>A0A2A9DYP2_9MICO</name>
<sequence>MTTIAHLRQTALGLPEVTEGTHFGMTAFFVRGRGFVSVASPDIVQVRLSPDEVGHVLEAHSGSEAIEKNGGAIGIRVPLTLVTGKDLNDLVVRSWMWRAPKRLAQRLIEAQQTGSDAGDLPRSLGAPATRALLTAGLSTLDEVAETSPSEVAKLHGVGPRAMRLLTEALAEGEREWHDPR</sequence>
<dbReference type="RefSeq" id="WP_098408701.1">
    <property type="nucleotide sequence ID" value="NZ_PDJE01000001.1"/>
</dbReference>
<comment type="caution">
    <text evidence="1">The sequence shown here is derived from an EMBL/GenBank/DDBJ whole genome shotgun (WGS) entry which is preliminary data.</text>
</comment>
<keyword evidence="2" id="KW-1185">Reference proteome</keyword>
<proteinExistence type="predicted"/>
<reference evidence="1 2" key="1">
    <citation type="submission" date="2017-10" db="EMBL/GenBank/DDBJ databases">
        <title>Sequencing the genomes of 1000 actinobacteria strains.</title>
        <authorList>
            <person name="Klenk H.-P."/>
        </authorList>
    </citation>
    <scope>NUCLEOTIDE SEQUENCE [LARGE SCALE GENOMIC DNA]</scope>
    <source>
        <strain evidence="1 2">DSM 21798</strain>
    </source>
</reference>
<dbReference type="Proteomes" id="UP000221369">
    <property type="component" value="Unassembled WGS sequence"/>
</dbReference>
<dbReference type="EMBL" id="PDJE01000001">
    <property type="protein sequence ID" value="PFG31723.1"/>
    <property type="molecule type" value="Genomic_DNA"/>
</dbReference>